<organism evidence="1 2">
    <name type="scientific">Paenibacillus cellulosilyticus</name>
    <dbReference type="NCBI Taxonomy" id="375489"/>
    <lineage>
        <taxon>Bacteria</taxon>
        <taxon>Bacillati</taxon>
        <taxon>Bacillota</taxon>
        <taxon>Bacilli</taxon>
        <taxon>Bacillales</taxon>
        <taxon>Paenibacillaceae</taxon>
        <taxon>Paenibacillus</taxon>
    </lineage>
</organism>
<dbReference type="Proteomes" id="UP000246635">
    <property type="component" value="Unassembled WGS sequence"/>
</dbReference>
<proteinExistence type="predicted"/>
<reference evidence="1 2" key="1">
    <citation type="submission" date="2018-05" db="EMBL/GenBank/DDBJ databases">
        <title>Genomic Encyclopedia of Type Strains, Phase III (KMG-III): the genomes of soil and plant-associated and newly described type strains.</title>
        <authorList>
            <person name="Whitman W."/>
        </authorList>
    </citation>
    <scope>NUCLEOTIDE SEQUENCE [LARGE SCALE GENOMIC DNA]</scope>
    <source>
        <strain evidence="1 2">CECT 5696</strain>
    </source>
</reference>
<comment type="caution">
    <text evidence="1">The sequence shown here is derived from an EMBL/GenBank/DDBJ whole genome shotgun (WGS) entry which is preliminary data.</text>
</comment>
<dbReference type="EMBL" id="QGTQ01000033">
    <property type="protein sequence ID" value="PWV94263.1"/>
    <property type="molecule type" value="Genomic_DNA"/>
</dbReference>
<sequence length="44" mass="5151">MDHLLCITSYSFKRSRHKRMKQLYLGTIAVYGEGLVPTPQQRVQ</sequence>
<evidence type="ECO:0000313" key="1">
    <source>
        <dbReference type="EMBL" id="PWV94263.1"/>
    </source>
</evidence>
<name>A0A2V2YKT2_9BACL</name>
<evidence type="ECO:0000313" key="2">
    <source>
        <dbReference type="Proteomes" id="UP000246635"/>
    </source>
</evidence>
<protein>
    <submittedName>
        <fullName evidence="1">Uncharacterized protein</fullName>
    </submittedName>
</protein>
<accession>A0A2V2YKT2</accession>
<dbReference type="AlphaFoldDB" id="A0A2V2YKT2"/>
<gene>
    <name evidence="1" type="ORF">DFQ01_13350</name>
</gene>
<keyword evidence="2" id="KW-1185">Reference proteome</keyword>